<comment type="similarity">
    <text evidence="2">Belongs to the binding-protein-dependent transport system permease family. CysTW subfamily.</text>
</comment>
<dbReference type="CDD" id="cd06261">
    <property type="entry name" value="TM_PBP2"/>
    <property type="match status" value="1"/>
</dbReference>
<name>A0A3N6RU74_9CYAN</name>
<dbReference type="InterPro" id="IPR035906">
    <property type="entry name" value="MetI-like_sf"/>
</dbReference>
<dbReference type="SUPFAM" id="SSF161098">
    <property type="entry name" value="MetI-like"/>
    <property type="match status" value="1"/>
</dbReference>
<dbReference type="InterPro" id="IPR000515">
    <property type="entry name" value="MetI-like"/>
</dbReference>
<dbReference type="PROSITE" id="PS50928">
    <property type="entry name" value="ABC_TM1"/>
    <property type="match status" value="1"/>
</dbReference>
<evidence type="ECO:0000256" key="6">
    <source>
        <dbReference type="ARBA" id="ARBA00022989"/>
    </source>
</evidence>
<reference evidence="10 11" key="1">
    <citation type="journal article" date="2018" name="ACS Chem. Biol.">
        <title>Ketoreductase domain dysfunction expands chemodiversity: malyngamide biosynthesis in the cyanobacterium Okeania hirsuta.</title>
        <authorList>
            <person name="Moss N.A."/>
            <person name="Leao T."/>
            <person name="Rankin M."/>
            <person name="McCullough T.M."/>
            <person name="Qu P."/>
            <person name="Korobeynikov A."/>
            <person name="Smith J.L."/>
            <person name="Gerwick L."/>
            <person name="Gerwick W.H."/>
        </authorList>
    </citation>
    <scope>NUCLEOTIDE SEQUENCE [LARGE SCALE GENOMIC DNA]</scope>
    <source>
        <strain evidence="10 11">PAB10Feb10-1</strain>
    </source>
</reference>
<evidence type="ECO:0000256" key="1">
    <source>
        <dbReference type="ARBA" id="ARBA00004651"/>
    </source>
</evidence>
<dbReference type="Pfam" id="PF00528">
    <property type="entry name" value="BPD_transp_1"/>
    <property type="match status" value="1"/>
</dbReference>
<evidence type="ECO:0000256" key="2">
    <source>
        <dbReference type="ARBA" id="ARBA00007069"/>
    </source>
</evidence>
<proteinExistence type="inferred from homology"/>
<evidence type="ECO:0000256" key="3">
    <source>
        <dbReference type="ARBA" id="ARBA00022448"/>
    </source>
</evidence>
<dbReference type="OrthoDB" id="9807047at2"/>
<keyword evidence="3 8" id="KW-0813">Transport</keyword>
<dbReference type="RefSeq" id="WP_124154476.1">
    <property type="nucleotide sequence ID" value="NZ_CAWOLW010000246.1"/>
</dbReference>
<dbReference type="GO" id="GO:0005886">
    <property type="term" value="C:plasma membrane"/>
    <property type="evidence" value="ECO:0007669"/>
    <property type="project" value="UniProtKB-SubCell"/>
</dbReference>
<feature type="transmembrane region" description="Helical" evidence="8">
    <location>
        <begin position="157"/>
        <end position="184"/>
    </location>
</feature>
<keyword evidence="7 8" id="KW-0472">Membrane</keyword>
<comment type="caution">
    <text evidence="10">The sequence shown here is derived from an EMBL/GenBank/DDBJ whole genome shotgun (WGS) entry which is preliminary data.</text>
</comment>
<dbReference type="AlphaFoldDB" id="A0A3N6RU74"/>
<evidence type="ECO:0000259" key="9">
    <source>
        <dbReference type="PROSITE" id="PS50928"/>
    </source>
</evidence>
<feature type="transmembrane region" description="Helical" evidence="8">
    <location>
        <begin position="114"/>
        <end position="137"/>
    </location>
</feature>
<feature type="transmembrane region" description="Helical" evidence="8">
    <location>
        <begin position="21"/>
        <end position="49"/>
    </location>
</feature>
<evidence type="ECO:0000256" key="5">
    <source>
        <dbReference type="ARBA" id="ARBA00022692"/>
    </source>
</evidence>
<dbReference type="PANTHER" id="PTHR42929:SF1">
    <property type="entry name" value="INNER MEMBRANE ABC TRANSPORTER PERMEASE PROTEIN YDCU-RELATED"/>
    <property type="match status" value="1"/>
</dbReference>
<evidence type="ECO:0000256" key="8">
    <source>
        <dbReference type="RuleBase" id="RU363032"/>
    </source>
</evidence>
<keyword evidence="5 8" id="KW-0812">Transmembrane</keyword>
<evidence type="ECO:0000313" key="10">
    <source>
        <dbReference type="EMBL" id="RQH48225.1"/>
    </source>
</evidence>
<feature type="transmembrane region" description="Helical" evidence="8">
    <location>
        <begin position="215"/>
        <end position="236"/>
    </location>
</feature>
<accession>A0A3N6RU74</accession>
<evidence type="ECO:0000256" key="4">
    <source>
        <dbReference type="ARBA" id="ARBA00022475"/>
    </source>
</evidence>
<dbReference type="PANTHER" id="PTHR42929">
    <property type="entry name" value="INNER MEMBRANE ABC TRANSPORTER PERMEASE PROTEIN YDCU-RELATED-RELATED"/>
    <property type="match status" value="1"/>
</dbReference>
<keyword evidence="6 8" id="KW-1133">Transmembrane helix</keyword>
<gene>
    <name evidence="10" type="ORF">D5R40_08230</name>
</gene>
<comment type="subcellular location">
    <subcellularLocation>
        <location evidence="1 8">Cell membrane</location>
        <topology evidence="1 8">Multi-pass membrane protein</topology>
    </subcellularLocation>
</comment>
<dbReference type="EMBL" id="RCBY01000032">
    <property type="protein sequence ID" value="RQH48225.1"/>
    <property type="molecule type" value="Genomic_DNA"/>
</dbReference>
<evidence type="ECO:0000256" key="7">
    <source>
        <dbReference type="ARBA" id="ARBA00023136"/>
    </source>
</evidence>
<organism evidence="10 11">
    <name type="scientific">Okeania hirsuta</name>
    <dbReference type="NCBI Taxonomy" id="1458930"/>
    <lineage>
        <taxon>Bacteria</taxon>
        <taxon>Bacillati</taxon>
        <taxon>Cyanobacteriota</taxon>
        <taxon>Cyanophyceae</taxon>
        <taxon>Oscillatoriophycideae</taxon>
        <taxon>Oscillatoriales</taxon>
        <taxon>Microcoleaceae</taxon>
        <taxon>Okeania</taxon>
    </lineage>
</organism>
<sequence>MWQPHKKQSKSTIETRKLTNLLILLSPATIWILIFFIIPLIIVLIYSFLERGTYGGVVWQFTLDNYQQLAQGIYWGIFGRSFFLALITTIICLLIGYPLAYFIATRRPPWRNVLLMLIIIPFWTNFLVRTYAWIVLLRTEGVFNIALQSLQLINEPLTLLFTPFAVIIGLVYGYLPFMILPLYVTIERFNFSLLEAAQDLGANDLRTFFRVVLPLTIKGIVAGSLLVFIPAFGAFITPDILGGAKTMMVGNLIQNQFIKARNWPFGSALSILLMVIVLIPVIIYFRISEDKKISL</sequence>
<feature type="domain" description="ABC transmembrane type-1" evidence="9">
    <location>
        <begin position="78"/>
        <end position="284"/>
    </location>
</feature>
<dbReference type="Gene3D" id="1.10.3720.10">
    <property type="entry name" value="MetI-like"/>
    <property type="match status" value="1"/>
</dbReference>
<evidence type="ECO:0000313" key="11">
    <source>
        <dbReference type="Proteomes" id="UP000269154"/>
    </source>
</evidence>
<protein>
    <submittedName>
        <fullName evidence="10">ABC transporter permease</fullName>
    </submittedName>
</protein>
<feature type="transmembrane region" description="Helical" evidence="8">
    <location>
        <begin position="265"/>
        <end position="285"/>
    </location>
</feature>
<keyword evidence="4" id="KW-1003">Cell membrane</keyword>
<feature type="transmembrane region" description="Helical" evidence="8">
    <location>
        <begin position="82"/>
        <end position="102"/>
    </location>
</feature>
<keyword evidence="11" id="KW-1185">Reference proteome</keyword>
<dbReference type="Proteomes" id="UP000269154">
    <property type="component" value="Unassembled WGS sequence"/>
</dbReference>
<dbReference type="GO" id="GO:0055085">
    <property type="term" value="P:transmembrane transport"/>
    <property type="evidence" value="ECO:0007669"/>
    <property type="project" value="InterPro"/>
</dbReference>